<accession>A0ABR9KCW1</accession>
<dbReference type="Pfam" id="PF00078">
    <property type="entry name" value="RVT_1"/>
    <property type="match status" value="1"/>
</dbReference>
<evidence type="ECO:0000259" key="1">
    <source>
        <dbReference type="PROSITE" id="PS50878"/>
    </source>
</evidence>
<gene>
    <name evidence="2" type="ORF">H4W81_002618</name>
</gene>
<keyword evidence="3" id="KW-1185">Reference proteome</keyword>
<dbReference type="InterPro" id="IPR051083">
    <property type="entry name" value="GrpII_Intron_Splice-Mob/Def"/>
</dbReference>
<evidence type="ECO:0000313" key="2">
    <source>
        <dbReference type="EMBL" id="MBE1559839.1"/>
    </source>
</evidence>
<protein>
    <recommendedName>
        <fullName evidence="1">Reverse transcriptase domain-containing protein</fullName>
    </recommendedName>
</protein>
<dbReference type="InterPro" id="IPR013597">
    <property type="entry name" value="Mat_intron_G2"/>
</dbReference>
<organism evidence="2 3">
    <name type="scientific">Nonomuraea africana</name>
    <dbReference type="NCBI Taxonomy" id="46171"/>
    <lineage>
        <taxon>Bacteria</taxon>
        <taxon>Bacillati</taxon>
        <taxon>Actinomycetota</taxon>
        <taxon>Actinomycetes</taxon>
        <taxon>Streptosporangiales</taxon>
        <taxon>Streptosporangiaceae</taxon>
        <taxon>Nonomuraea</taxon>
    </lineage>
</organism>
<dbReference type="SUPFAM" id="SSF56672">
    <property type="entry name" value="DNA/RNA polymerases"/>
    <property type="match status" value="1"/>
</dbReference>
<dbReference type="PANTHER" id="PTHR34047:SF8">
    <property type="entry name" value="PROTEIN YKFC"/>
    <property type="match status" value="1"/>
</dbReference>
<dbReference type="PROSITE" id="PS50878">
    <property type="entry name" value="RT_POL"/>
    <property type="match status" value="1"/>
</dbReference>
<sequence>MANIALSALDEHFAQQWQELMGTSYKREKRRKNGLANWRLIRFADDFVVMVIGERHDAEALREQVAAVLAPLGLRLSPEKTRVVHIDEGFDFLSFHIRRMRKRGTNKRYVYTMPSKKAIQSIKDKVKAKTYRSTRNMSLAELLVDLNRTLRGWANYFRHGVSKDVFTTIDSLAWGRIANWIFRKHSRLSRQEMRRRFCLPGTWKIAHDGIEFTGAASVAVTRYRYRGAKIPTPWTPTPAAAQASG</sequence>
<name>A0ABR9KCW1_9ACTN</name>
<comment type="caution">
    <text evidence="2">The sequence shown here is derived from an EMBL/GenBank/DDBJ whole genome shotgun (WGS) entry which is preliminary data.</text>
</comment>
<dbReference type="Proteomes" id="UP000661607">
    <property type="component" value="Unassembled WGS sequence"/>
</dbReference>
<evidence type="ECO:0000313" key="3">
    <source>
        <dbReference type="Proteomes" id="UP000661607"/>
    </source>
</evidence>
<dbReference type="PANTHER" id="PTHR34047">
    <property type="entry name" value="NUCLEAR INTRON MATURASE 1, MITOCHONDRIAL-RELATED"/>
    <property type="match status" value="1"/>
</dbReference>
<reference evidence="2 3" key="1">
    <citation type="submission" date="2020-10" db="EMBL/GenBank/DDBJ databases">
        <title>Sequencing the genomes of 1000 actinobacteria strains.</title>
        <authorList>
            <person name="Klenk H.-P."/>
        </authorList>
    </citation>
    <scope>NUCLEOTIDE SEQUENCE [LARGE SCALE GENOMIC DNA]</scope>
    <source>
        <strain evidence="2 3">DSM 43748</strain>
    </source>
</reference>
<dbReference type="EMBL" id="JADBEF010000001">
    <property type="protein sequence ID" value="MBE1559839.1"/>
    <property type="molecule type" value="Genomic_DNA"/>
</dbReference>
<proteinExistence type="predicted"/>
<feature type="domain" description="Reverse transcriptase" evidence="1">
    <location>
        <begin position="1"/>
        <end position="97"/>
    </location>
</feature>
<dbReference type="Pfam" id="PF08388">
    <property type="entry name" value="GIIM"/>
    <property type="match status" value="1"/>
</dbReference>
<dbReference type="InterPro" id="IPR043502">
    <property type="entry name" value="DNA/RNA_pol_sf"/>
</dbReference>
<dbReference type="InterPro" id="IPR000477">
    <property type="entry name" value="RT_dom"/>
</dbReference>